<proteinExistence type="predicted"/>
<keyword evidence="2" id="KW-0378">Hydrolase</keyword>
<feature type="domain" description="Serine aminopeptidase S33" evidence="1">
    <location>
        <begin position="59"/>
        <end position="204"/>
    </location>
</feature>
<dbReference type="Pfam" id="PF12146">
    <property type="entry name" value="Hydrolase_4"/>
    <property type="match status" value="1"/>
</dbReference>
<dbReference type="InterPro" id="IPR029058">
    <property type="entry name" value="AB_hydrolase_fold"/>
</dbReference>
<evidence type="ECO:0000313" key="2">
    <source>
        <dbReference type="EMBL" id="WCZ39147.1"/>
    </source>
</evidence>
<dbReference type="Gene3D" id="3.40.50.1820">
    <property type="entry name" value="alpha/beta hydrolase"/>
    <property type="match status" value="1"/>
</dbReference>
<name>A0ABY7UKZ3_9CORY</name>
<dbReference type="EMBL" id="CP063194">
    <property type="protein sequence ID" value="WCZ39147.1"/>
    <property type="molecule type" value="Genomic_DNA"/>
</dbReference>
<protein>
    <submittedName>
        <fullName evidence="2">Alpha/beta hydrolase family protein</fullName>
    </submittedName>
</protein>
<dbReference type="RefSeq" id="WP_042409363.1">
    <property type="nucleotide sequence ID" value="NZ_CBYN010000119.1"/>
</dbReference>
<gene>
    <name evidence="2" type="ORF">CJEDD_07770</name>
</gene>
<dbReference type="GO" id="GO:0016787">
    <property type="term" value="F:hydrolase activity"/>
    <property type="evidence" value="ECO:0007669"/>
    <property type="project" value="UniProtKB-KW"/>
</dbReference>
<reference evidence="2 3" key="1">
    <citation type="submission" date="2020-10" db="EMBL/GenBank/DDBJ databases">
        <title>Complete genome sequence of Corynebacterium jeddahense DSM 45997, type strain of Corynebacterium jeddahense.</title>
        <authorList>
            <person name="Busche T."/>
            <person name="Kalinowski J."/>
            <person name="Ruckert C."/>
        </authorList>
    </citation>
    <scope>NUCLEOTIDE SEQUENCE [LARGE SCALE GENOMIC DNA]</scope>
    <source>
        <strain evidence="2 3">DSM 45997</strain>
    </source>
</reference>
<accession>A0ABY7UKZ3</accession>
<sequence length="340" mass="38052">MRHDTSHGEAPLEWQPDVLGEGYEQAVLHLAKDPDTKRRPRAVLVRDKRALSHNRQSGKPAVLWVHGMSDYFFQTHVADELSEHGHAFYALDLRRCGRAHRKGERWHFTLDMRRYFEELTLALRTIAKEHGSVAVLAHSTGGLIVPLWADHLRREQPEDHKLLAGVLLNSPWLDLQFPRWVVVPLRPVVNALGAVFPSLPLPAGGEGTYGQSIYNGAHGEWDFNTEWKPLGGHRKYLGWMRAVVKAQEPVHGGEVDTGVPTLTLCSSHSYLGKEYSPAADTADTVLDVEQIQCWAPTLTEGAQVQVIDGARHDVYLSERHAREAAFKATLTWLDALNCAG</sequence>
<organism evidence="2 3">
    <name type="scientific">Corynebacterium jeddahense</name>
    <dbReference type="NCBI Taxonomy" id="1414719"/>
    <lineage>
        <taxon>Bacteria</taxon>
        <taxon>Bacillati</taxon>
        <taxon>Actinomycetota</taxon>
        <taxon>Actinomycetes</taxon>
        <taxon>Mycobacteriales</taxon>
        <taxon>Corynebacteriaceae</taxon>
        <taxon>Corynebacterium</taxon>
    </lineage>
</organism>
<evidence type="ECO:0000313" key="3">
    <source>
        <dbReference type="Proteomes" id="UP001218071"/>
    </source>
</evidence>
<evidence type="ECO:0000259" key="1">
    <source>
        <dbReference type="Pfam" id="PF12146"/>
    </source>
</evidence>
<keyword evidence="3" id="KW-1185">Reference proteome</keyword>
<dbReference type="SUPFAM" id="SSF53474">
    <property type="entry name" value="alpha/beta-Hydrolases"/>
    <property type="match status" value="1"/>
</dbReference>
<dbReference type="InterPro" id="IPR022742">
    <property type="entry name" value="Hydrolase_4"/>
</dbReference>
<dbReference type="Proteomes" id="UP001218071">
    <property type="component" value="Chromosome"/>
</dbReference>